<keyword evidence="10 14" id="KW-1133">Transmembrane helix</keyword>
<feature type="transmembrane region" description="Helical" evidence="14">
    <location>
        <begin position="12"/>
        <end position="33"/>
    </location>
</feature>
<evidence type="ECO:0000256" key="14">
    <source>
        <dbReference type="SAM" id="Phobius"/>
    </source>
</evidence>
<accession>A0A8J6YVS8</accession>
<evidence type="ECO:0000256" key="6">
    <source>
        <dbReference type="ARBA" id="ARBA00022692"/>
    </source>
</evidence>
<keyword evidence="7" id="KW-0479">Metal-binding</keyword>
<keyword evidence="12 14" id="KW-0472">Membrane</keyword>
<keyword evidence="16" id="KW-1185">Reference proteome</keyword>
<evidence type="ECO:0000256" key="1">
    <source>
        <dbReference type="ARBA" id="ARBA00002455"/>
    </source>
</evidence>
<gene>
    <name evidence="15" type="ORF">IHV25_06700</name>
</gene>
<evidence type="ECO:0000256" key="8">
    <source>
        <dbReference type="ARBA" id="ARBA00022842"/>
    </source>
</evidence>
<evidence type="ECO:0000256" key="11">
    <source>
        <dbReference type="ARBA" id="ARBA00022991"/>
    </source>
</evidence>
<sequence length="54" mass="6067">MWRVWLIVNPAHALFFSSAVATLVAIVVHLHVFNSPFSETLLKPLVEGWTARGH</sequence>
<dbReference type="GO" id="GO:0046872">
    <property type="term" value="F:metal ion binding"/>
    <property type="evidence" value="ECO:0007669"/>
    <property type="project" value="UniProtKB-KW"/>
</dbReference>
<keyword evidence="4" id="KW-0148">Chlorophyll</keyword>
<name>A0A8J6YVS8_9PROT</name>
<evidence type="ECO:0000256" key="5">
    <source>
        <dbReference type="ARBA" id="ARBA00022549"/>
    </source>
</evidence>
<comment type="caution">
    <text evidence="15">The sequence shown here is derived from an EMBL/GenBank/DDBJ whole genome shotgun (WGS) entry which is preliminary data.</text>
</comment>
<keyword evidence="8" id="KW-0460">Magnesium</keyword>
<keyword evidence="9" id="KW-0076">Bacteriochlorophyll</keyword>
<evidence type="ECO:0000256" key="12">
    <source>
        <dbReference type="ARBA" id="ARBA00023136"/>
    </source>
</evidence>
<evidence type="ECO:0000256" key="3">
    <source>
        <dbReference type="ARBA" id="ARBA00022475"/>
    </source>
</evidence>
<evidence type="ECO:0000313" key="15">
    <source>
        <dbReference type="EMBL" id="MBE1237334.1"/>
    </source>
</evidence>
<evidence type="ECO:0000256" key="10">
    <source>
        <dbReference type="ARBA" id="ARBA00022989"/>
    </source>
</evidence>
<dbReference type="Gene3D" id="4.10.220.20">
    <property type="entry name" value="Light-harvesting complex"/>
    <property type="match status" value="1"/>
</dbReference>
<dbReference type="AlphaFoldDB" id="A0A8J6YVS8"/>
<dbReference type="GO" id="GO:0005886">
    <property type="term" value="C:plasma membrane"/>
    <property type="evidence" value="ECO:0007669"/>
    <property type="project" value="UniProtKB-SubCell"/>
</dbReference>
<evidence type="ECO:0000256" key="2">
    <source>
        <dbReference type="ARBA" id="ARBA00004236"/>
    </source>
</evidence>
<comment type="function">
    <text evidence="1">Antenna complexes are light-harvesting systems, which transfer the excitation energy to the reaction centers.</text>
</comment>
<reference evidence="15" key="1">
    <citation type="submission" date="2020-10" db="EMBL/GenBank/DDBJ databases">
        <title>Genome sequence of the unusual species of purple photosynthetic bacteria, Phaeovibrio sulfidiphilus DSM 23193, type strain.</title>
        <authorList>
            <person name="Kyndt J.A."/>
            <person name="Meyer T.E."/>
        </authorList>
    </citation>
    <scope>NUCLEOTIDE SEQUENCE</scope>
    <source>
        <strain evidence="15">DSM 23193</strain>
    </source>
</reference>
<dbReference type="InterPro" id="IPR035889">
    <property type="entry name" value="Light-harvesting_complex"/>
</dbReference>
<evidence type="ECO:0000256" key="13">
    <source>
        <dbReference type="ARBA" id="ARBA00023243"/>
    </source>
</evidence>
<dbReference type="GO" id="GO:0042314">
    <property type="term" value="F:bacteriochlorophyll binding"/>
    <property type="evidence" value="ECO:0007669"/>
    <property type="project" value="UniProtKB-KW"/>
</dbReference>
<keyword evidence="6 14" id="KW-0812">Transmembrane</keyword>
<comment type="subcellular location">
    <subcellularLocation>
        <location evidence="2">Cell membrane</location>
    </subcellularLocation>
</comment>
<keyword evidence="11" id="KW-0157">Chromophore</keyword>
<evidence type="ECO:0000256" key="9">
    <source>
        <dbReference type="ARBA" id="ARBA00022956"/>
    </source>
</evidence>
<keyword evidence="5" id="KW-0042">Antenna complex</keyword>
<proteinExistence type="predicted"/>
<evidence type="ECO:0000256" key="4">
    <source>
        <dbReference type="ARBA" id="ARBA00022494"/>
    </source>
</evidence>
<keyword evidence="13" id="KW-0437">Light-harvesting polypeptide</keyword>
<evidence type="ECO:0000256" key="7">
    <source>
        <dbReference type="ARBA" id="ARBA00022723"/>
    </source>
</evidence>
<evidence type="ECO:0000313" key="16">
    <source>
        <dbReference type="Proteomes" id="UP000631034"/>
    </source>
</evidence>
<dbReference type="GO" id="GO:0030076">
    <property type="term" value="C:light-harvesting complex"/>
    <property type="evidence" value="ECO:0007669"/>
    <property type="project" value="UniProtKB-KW"/>
</dbReference>
<dbReference type="SUPFAM" id="SSF56918">
    <property type="entry name" value="Light-harvesting complex subunits"/>
    <property type="match status" value="1"/>
</dbReference>
<organism evidence="15 16">
    <name type="scientific">Phaeovibrio sulfidiphilus</name>
    <dbReference type="NCBI Taxonomy" id="1220600"/>
    <lineage>
        <taxon>Bacteria</taxon>
        <taxon>Pseudomonadati</taxon>
        <taxon>Pseudomonadota</taxon>
        <taxon>Alphaproteobacteria</taxon>
        <taxon>Rhodospirillales</taxon>
        <taxon>Rhodospirillaceae</taxon>
        <taxon>Phaeovibrio</taxon>
    </lineage>
</organism>
<protein>
    <submittedName>
        <fullName evidence="15">Light-harvesting protein</fullName>
    </submittedName>
</protein>
<dbReference type="Proteomes" id="UP000631034">
    <property type="component" value="Unassembled WGS sequence"/>
</dbReference>
<dbReference type="EMBL" id="JACZHT010000004">
    <property type="protein sequence ID" value="MBE1237334.1"/>
    <property type="molecule type" value="Genomic_DNA"/>
</dbReference>
<keyword evidence="3" id="KW-1003">Cell membrane</keyword>